<dbReference type="EMBL" id="CADEPI010000671">
    <property type="protein sequence ID" value="CAB3388013.1"/>
    <property type="molecule type" value="Genomic_DNA"/>
</dbReference>
<dbReference type="InterPro" id="IPR016186">
    <property type="entry name" value="C-type_lectin-like/link_sf"/>
</dbReference>
<dbReference type="InterPro" id="IPR016187">
    <property type="entry name" value="CTDL_fold"/>
</dbReference>
<evidence type="ECO:0000313" key="5">
    <source>
        <dbReference type="Proteomes" id="UP000494165"/>
    </source>
</evidence>
<dbReference type="OrthoDB" id="6340082at2759"/>
<reference evidence="4 5" key="1">
    <citation type="submission" date="2020-04" db="EMBL/GenBank/DDBJ databases">
        <authorList>
            <person name="Alioto T."/>
            <person name="Alioto T."/>
            <person name="Gomez Garrido J."/>
        </authorList>
    </citation>
    <scope>NUCLEOTIDE SEQUENCE [LARGE SCALE GENOMIC DNA]</scope>
</reference>
<comment type="caution">
    <text evidence="4">The sequence shown here is derived from an EMBL/GenBank/DDBJ whole genome shotgun (WGS) entry which is preliminary data.</text>
</comment>
<dbReference type="PROSITE" id="PS50041">
    <property type="entry name" value="C_TYPE_LECTIN_2"/>
    <property type="match status" value="1"/>
</dbReference>
<dbReference type="SMART" id="SM00034">
    <property type="entry name" value="CLECT"/>
    <property type="match status" value="1"/>
</dbReference>
<dbReference type="PANTHER" id="PTHR22802">
    <property type="entry name" value="C-TYPE LECTIN SUPERFAMILY MEMBER"/>
    <property type="match status" value="1"/>
</dbReference>
<dbReference type="CDD" id="cd00037">
    <property type="entry name" value="CLECT"/>
    <property type="match status" value="1"/>
</dbReference>
<dbReference type="Proteomes" id="UP000494165">
    <property type="component" value="Unassembled WGS sequence"/>
</dbReference>
<protein>
    <recommendedName>
        <fullName evidence="3">C-type lectin domain-containing protein</fullName>
    </recommendedName>
</protein>
<sequence length="489" mass="56386">MQQRRVFFLFALLLCLQLFKQSQARKCLSSKEQTGDLCSSNMEFLKTEIEKATQEYKNALEHKVDEIARILRHMSSENVARNEVMGSEDESPNCSISELAGKLANFENELTATLKEIPNRINKSDVKFEMTVKKFEQDKLTTMKYLDVRLGELKTQILTEVYAKFADVIQSNEKLNIGRQQTMQNLESRISLRLEPLVANVERKMADFMDNLANVTTSDSNKIISAPNENNISNVDEIVESLNSTLLTIVHKYFSDREAKEAEHDRRVEESIENFDEKITNLVAPIALDVKSNALRISRQIEQLDQDWKERGDEIESLLRQTTESLKKVLHLQNKMENKLLSECSKSGRLNITTIATGRYYFSTVEVSWFRAKDFCERFGMQLATIETDEERRALHVVAPIKNDYYWLSGSDIGNLPGHFNWVSEEQVEDTWWANGQPNDFGEGKQTCVELFTNNGLLIDYKCSDDDYFICELNPECEIYNVQLPENTH</sequence>
<evidence type="ECO:0000256" key="2">
    <source>
        <dbReference type="SAM" id="SignalP"/>
    </source>
</evidence>
<dbReference type="Pfam" id="PF00059">
    <property type="entry name" value="Lectin_C"/>
    <property type="match status" value="1"/>
</dbReference>
<evidence type="ECO:0000313" key="4">
    <source>
        <dbReference type="EMBL" id="CAB3388013.1"/>
    </source>
</evidence>
<keyword evidence="2" id="KW-0732">Signal</keyword>
<feature type="signal peptide" evidence="2">
    <location>
        <begin position="1"/>
        <end position="24"/>
    </location>
</feature>
<organism evidence="4 5">
    <name type="scientific">Cloeon dipterum</name>
    <dbReference type="NCBI Taxonomy" id="197152"/>
    <lineage>
        <taxon>Eukaryota</taxon>
        <taxon>Metazoa</taxon>
        <taxon>Ecdysozoa</taxon>
        <taxon>Arthropoda</taxon>
        <taxon>Hexapoda</taxon>
        <taxon>Insecta</taxon>
        <taxon>Pterygota</taxon>
        <taxon>Palaeoptera</taxon>
        <taxon>Ephemeroptera</taxon>
        <taxon>Pisciforma</taxon>
        <taxon>Baetidae</taxon>
        <taxon>Cloeon</taxon>
    </lineage>
</organism>
<evidence type="ECO:0000256" key="1">
    <source>
        <dbReference type="ARBA" id="ARBA00023157"/>
    </source>
</evidence>
<keyword evidence="5" id="KW-1185">Reference proteome</keyword>
<dbReference type="Gene3D" id="3.10.100.10">
    <property type="entry name" value="Mannose-Binding Protein A, subunit A"/>
    <property type="match status" value="1"/>
</dbReference>
<dbReference type="InterPro" id="IPR051004">
    <property type="entry name" value="DC-SIGN_domain-containing"/>
</dbReference>
<name>A0A8S1E4Z5_9INSE</name>
<evidence type="ECO:0000259" key="3">
    <source>
        <dbReference type="PROSITE" id="PS50041"/>
    </source>
</evidence>
<keyword evidence="1" id="KW-1015">Disulfide bond</keyword>
<proteinExistence type="predicted"/>
<dbReference type="SUPFAM" id="SSF56436">
    <property type="entry name" value="C-type lectin-like"/>
    <property type="match status" value="1"/>
</dbReference>
<dbReference type="InterPro" id="IPR001304">
    <property type="entry name" value="C-type_lectin-like"/>
</dbReference>
<dbReference type="AlphaFoldDB" id="A0A8S1E4Z5"/>
<feature type="chain" id="PRO_5035734454" description="C-type lectin domain-containing protein" evidence="2">
    <location>
        <begin position="25"/>
        <end position="489"/>
    </location>
</feature>
<accession>A0A8S1E4Z5</accession>
<feature type="domain" description="C-type lectin" evidence="3">
    <location>
        <begin position="360"/>
        <end position="472"/>
    </location>
</feature>
<gene>
    <name evidence="4" type="ORF">CLODIP_2_CD12658</name>
</gene>
<dbReference type="InterPro" id="IPR018378">
    <property type="entry name" value="C-type_lectin_CS"/>
</dbReference>
<dbReference type="PROSITE" id="PS00615">
    <property type="entry name" value="C_TYPE_LECTIN_1"/>
    <property type="match status" value="1"/>
</dbReference>
<dbReference type="PANTHER" id="PTHR22802:SF465">
    <property type="entry name" value="AT17652P-RELATED"/>
    <property type="match status" value="1"/>
</dbReference>